<feature type="transmembrane region" description="Helical" evidence="2">
    <location>
        <begin position="430"/>
        <end position="452"/>
    </location>
</feature>
<comment type="caution">
    <text evidence="4">The sequence shown here is derived from an EMBL/GenBank/DDBJ whole genome shotgun (WGS) entry which is preliminary data.</text>
</comment>
<sequence>MRLQRQFTGQKITLDTSNLIASGGEGRIFPVVEDSSLVAKIYHKPTEEDADKLTVMFNNPPQTLTVMPGVTAIAWPVDLLCTPDNKRKIVGFLMPSVTRSLPVHTFYTPKTRRERKPLFNYLYLHRTARNLVASVTDLHASNYVIGDVNESNILVSDTALVTLVDTDSFQVRDPQTKTVYRCPVGKAEFTPPELQGQTFRDRDRTSEHDRFGLAVLIFQLLMEGTHPFSGVYKGSGDPPAIETRIKAGHFVYGDNRVPYKPMPLAPSFEILHPKLQELFLRCFQDGHTNPKARPDARTWLLTLIEAEENLLTCDKYSQHRYGRHLNTCPWCERTSKLGGRDPFPSREDVQQGLPLKPLKPKRKRRSTLRLASPLRSAQSLIPTQTAIQPRATVRQAVTSSRSRYRPRTRTISRGLSPQIQSLMLNLMQGAILGGIWGVACSSAIMAIMFGFFRGTGGILGGMFVGTIWGAFFGVSISMFLPPPRGLNRWKAFIVGSFCGAMIAAAISGILFGALTGEMVVGQTLLWGAFLGLIWGSIWCVFKPPLSLPTTGGVRGLRGAVSGSVWGALLGSITGAVLAIGAVLWGEWQMQMSLTLTPKLMSQMLVMATVAAGLGALGGILSGATFGSIGGVPPLPLSMKMVGTKGAIVGGIWGNFLGAIAGAAVGAIAAVVFPDFLSSTSGEAMPMFLGAMVVSAGVGAVWGTISGIVWGALGQF</sequence>
<feature type="transmembrane region" description="Helical" evidence="2">
    <location>
        <begin position="458"/>
        <end position="480"/>
    </location>
</feature>
<protein>
    <submittedName>
        <fullName evidence="4">Kinase domain protein</fullName>
    </submittedName>
</protein>
<dbReference type="AlphaFoldDB" id="U7QGT4"/>
<feature type="domain" description="Protein kinase" evidence="3">
    <location>
        <begin position="14"/>
        <end position="311"/>
    </location>
</feature>
<keyword evidence="2" id="KW-0812">Transmembrane</keyword>
<feature type="transmembrane region" description="Helical" evidence="2">
    <location>
        <begin position="562"/>
        <end position="584"/>
    </location>
</feature>
<keyword evidence="4" id="KW-0418">Kinase</keyword>
<dbReference type="CDD" id="cd06174">
    <property type="entry name" value="MFS"/>
    <property type="match status" value="1"/>
</dbReference>
<dbReference type="PROSITE" id="PS50011">
    <property type="entry name" value="PROTEIN_KINASE_DOM"/>
    <property type="match status" value="1"/>
</dbReference>
<proteinExistence type="predicted"/>
<feature type="transmembrane region" description="Helical" evidence="2">
    <location>
        <begin position="684"/>
        <end position="712"/>
    </location>
</feature>
<evidence type="ECO:0000313" key="4">
    <source>
        <dbReference type="EMBL" id="ERT07184.1"/>
    </source>
</evidence>
<feature type="compositionally biased region" description="Basic and acidic residues" evidence="1">
    <location>
        <begin position="340"/>
        <end position="349"/>
    </location>
</feature>
<gene>
    <name evidence="4" type="ORF">M595_2858</name>
</gene>
<feature type="transmembrane region" description="Helical" evidence="2">
    <location>
        <begin position="520"/>
        <end position="541"/>
    </location>
</feature>
<dbReference type="OrthoDB" id="5782056at2"/>
<name>U7QGT4_9CYAN</name>
<organism evidence="4 5">
    <name type="scientific">Lyngbya aestuarii BL J</name>
    <dbReference type="NCBI Taxonomy" id="1348334"/>
    <lineage>
        <taxon>Bacteria</taxon>
        <taxon>Bacillati</taxon>
        <taxon>Cyanobacteriota</taxon>
        <taxon>Cyanophyceae</taxon>
        <taxon>Oscillatoriophycideae</taxon>
        <taxon>Oscillatoriales</taxon>
        <taxon>Microcoleaceae</taxon>
        <taxon>Lyngbya</taxon>
    </lineage>
</organism>
<feature type="transmembrane region" description="Helical" evidence="2">
    <location>
        <begin position="604"/>
        <end position="625"/>
    </location>
</feature>
<dbReference type="Proteomes" id="UP000017127">
    <property type="component" value="Unassembled WGS sequence"/>
</dbReference>
<keyword evidence="2" id="KW-1133">Transmembrane helix</keyword>
<dbReference type="RefSeq" id="WP_023066677.1">
    <property type="nucleotide sequence ID" value="NZ_AUZM01000025.1"/>
</dbReference>
<keyword evidence="5" id="KW-1185">Reference proteome</keyword>
<keyword evidence="2" id="KW-0472">Membrane</keyword>
<evidence type="ECO:0000256" key="2">
    <source>
        <dbReference type="SAM" id="Phobius"/>
    </source>
</evidence>
<dbReference type="SUPFAM" id="SSF56112">
    <property type="entry name" value="Protein kinase-like (PK-like)"/>
    <property type="match status" value="1"/>
</dbReference>
<evidence type="ECO:0000313" key="5">
    <source>
        <dbReference type="Proteomes" id="UP000017127"/>
    </source>
</evidence>
<feature type="transmembrane region" description="Helical" evidence="2">
    <location>
        <begin position="492"/>
        <end position="514"/>
    </location>
</feature>
<reference evidence="4 5" key="1">
    <citation type="journal article" date="2013" name="Front. Microbiol.">
        <title>Comparative genomic analyses of the cyanobacterium, Lyngbya aestuarii BL J, a powerful hydrogen producer.</title>
        <authorList>
            <person name="Kothari A."/>
            <person name="Vaughn M."/>
            <person name="Garcia-Pichel F."/>
        </authorList>
    </citation>
    <scope>NUCLEOTIDE SEQUENCE [LARGE SCALE GENOMIC DNA]</scope>
    <source>
        <strain evidence="4 5">BL J</strain>
    </source>
</reference>
<evidence type="ECO:0000256" key="1">
    <source>
        <dbReference type="SAM" id="MobiDB-lite"/>
    </source>
</evidence>
<dbReference type="InterPro" id="IPR011009">
    <property type="entry name" value="Kinase-like_dom_sf"/>
</dbReference>
<evidence type="ECO:0000259" key="3">
    <source>
        <dbReference type="PROSITE" id="PS50011"/>
    </source>
</evidence>
<accession>U7QGT4</accession>
<dbReference type="GO" id="GO:0004672">
    <property type="term" value="F:protein kinase activity"/>
    <property type="evidence" value="ECO:0007669"/>
    <property type="project" value="InterPro"/>
</dbReference>
<dbReference type="EMBL" id="AUZM01000025">
    <property type="protein sequence ID" value="ERT07184.1"/>
    <property type="molecule type" value="Genomic_DNA"/>
</dbReference>
<dbReference type="GO" id="GO:0005524">
    <property type="term" value="F:ATP binding"/>
    <property type="evidence" value="ECO:0007669"/>
    <property type="project" value="InterPro"/>
</dbReference>
<feature type="region of interest" description="Disordered" evidence="1">
    <location>
        <begin position="340"/>
        <end position="366"/>
    </location>
</feature>
<dbReference type="Gene3D" id="1.10.510.10">
    <property type="entry name" value="Transferase(Phosphotransferase) domain 1"/>
    <property type="match status" value="1"/>
</dbReference>
<dbReference type="InterPro" id="IPR000719">
    <property type="entry name" value="Prot_kinase_dom"/>
</dbReference>
<keyword evidence="4" id="KW-0808">Transferase</keyword>
<dbReference type="PATRIC" id="fig|1348334.3.peg.2765"/>
<feature type="transmembrane region" description="Helical" evidence="2">
    <location>
        <begin position="646"/>
        <end position="672"/>
    </location>
</feature>